<accession>A0A1S2VHT3</accession>
<evidence type="ECO:0000313" key="1">
    <source>
        <dbReference type="EMBL" id="OIN58317.1"/>
    </source>
</evidence>
<evidence type="ECO:0000313" key="2">
    <source>
        <dbReference type="Proteomes" id="UP000181790"/>
    </source>
</evidence>
<dbReference type="EMBL" id="MORL01000007">
    <property type="protein sequence ID" value="OIN58317.1"/>
    <property type="molecule type" value="Genomic_DNA"/>
</dbReference>
<protein>
    <submittedName>
        <fullName evidence="1">Uncharacterized protein</fullName>
    </submittedName>
</protein>
<proteinExistence type="predicted"/>
<comment type="caution">
    <text evidence="1">The sequence shown here is derived from an EMBL/GenBank/DDBJ whole genome shotgun (WGS) entry which is preliminary data.</text>
</comment>
<gene>
    <name evidence="1" type="ORF">BLX24_15090</name>
</gene>
<dbReference type="Proteomes" id="UP000181790">
    <property type="component" value="Unassembled WGS sequence"/>
</dbReference>
<reference evidence="1 2" key="1">
    <citation type="submission" date="2016-10" db="EMBL/GenBank/DDBJ databases">
        <title>Arsenicibacter rosenii gen. nov., sp. nov., an efficient arsenic-methylating bacterium isolated from an arsenic-contaminated paddy soil.</title>
        <authorList>
            <person name="Huang K."/>
        </authorList>
    </citation>
    <scope>NUCLEOTIDE SEQUENCE [LARGE SCALE GENOMIC DNA]</scope>
    <source>
        <strain evidence="1 2">SM-1</strain>
    </source>
</reference>
<name>A0A1S2VHT3_9BACT</name>
<dbReference type="AlphaFoldDB" id="A0A1S2VHT3"/>
<keyword evidence="2" id="KW-1185">Reference proteome</keyword>
<sequence length="73" mass="8723">MVADKARCHVATGFISYLVNEILYPGWHNYFYWLVGLSLAVRALEILFPWRKDQPAFLKNFRVDLFFNFSCFR</sequence>
<organism evidence="1 2">
    <name type="scientific">Arsenicibacter rosenii</name>
    <dbReference type="NCBI Taxonomy" id="1750698"/>
    <lineage>
        <taxon>Bacteria</taxon>
        <taxon>Pseudomonadati</taxon>
        <taxon>Bacteroidota</taxon>
        <taxon>Cytophagia</taxon>
        <taxon>Cytophagales</taxon>
        <taxon>Spirosomataceae</taxon>
        <taxon>Arsenicibacter</taxon>
    </lineage>
</organism>